<accession>A0A1S3YRP5</accession>
<feature type="region of interest" description="Disordered" evidence="1">
    <location>
        <begin position="180"/>
        <end position="206"/>
    </location>
</feature>
<dbReference type="PaxDb" id="4097-A0A1S3YRP5"/>
<proteinExistence type="predicted"/>
<dbReference type="RefSeq" id="XP_016454813.1">
    <property type="nucleotide sequence ID" value="XM_016599327.1"/>
</dbReference>
<gene>
    <name evidence="2" type="primary">LOC107778995</name>
</gene>
<feature type="compositionally biased region" description="Polar residues" evidence="1">
    <location>
        <begin position="59"/>
        <end position="70"/>
    </location>
</feature>
<dbReference type="KEGG" id="nta:107778995"/>
<reference evidence="2" key="1">
    <citation type="submission" date="2025-08" db="UniProtKB">
        <authorList>
            <consortium name="RefSeq"/>
        </authorList>
    </citation>
    <scope>IDENTIFICATION</scope>
</reference>
<protein>
    <submittedName>
        <fullName evidence="2">Fibrinogen- and Ig-binding protein-like</fullName>
    </submittedName>
</protein>
<dbReference type="AlphaFoldDB" id="A0A1S3YRP5"/>
<dbReference type="OrthoDB" id="1243265at2759"/>
<evidence type="ECO:0000256" key="1">
    <source>
        <dbReference type="SAM" id="MobiDB-lite"/>
    </source>
</evidence>
<evidence type="ECO:0000313" key="2">
    <source>
        <dbReference type="RefSeq" id="XP_016454813.1"/>
    </source>
</evidence>
<sequence>MSSSFSVGKKREEIKVLRAELATTHKEQTDLIEQVQQKAEKIEQLREEAKMKEKEAARTQLSSAECQLQSMKEENSARTKKIEELEARFVAELAKATIEAEKAKADAEEVVVVYRADAETAYARAKEISDAAQVRAFCIAEHAKCQSWTETLEEIHARGFDLAIEIESAKELEIEAKALLSSDDDDSGSVSGFEGGEDEDKVPGKD</sequence>
<feature type="region of interest" description="Disordered" evidence="1">
    <location>
        <begin position="51"/>
        <end position="72"/>
    </location>
</feature>
<name>A0A1S3YRP5_TOBAC</name>
<organism evidence="2">
    <name type="scientific">Nicotiana tabacum</name>
    <name type="common">Common tobacco</name>
    <dbReference type="NCBI Taxonomy" id="4097"/>
    <lineage>
        <taxon>Eukaryota</taxon>
        <taxon>Viridiplantae</taxon>
        <taxon>Streptophyta</taxon>
        <taxon>Embryophyta</taxon>
        <taxon>Tracheophyta</taxon>
        <taxon>Spermatophyta</taxon>
        <taxon>Magnoliopsida</taxon>
        <taxon>eudicotyledons</taxon>
        <taxon>Gunneridae</taxon>
        <taxon>Pentapetalae</taxon>
        <taxon>asterids</taxon>
        <taxon>lamiids</taxon>
        <taxon>Solanales</taxon>
        <taxon>Solanaceae</taxon>
        <taxon>Nicotianoideae</taxon>
        <taxon>Nicotianeae</taxon>
        <taxon>Nicotiana</taxon>
    </lineage>
</organism>